<dbReference type="Gene3D" id="3.40.50.150">
    <property type="entry name" value="Vaccinia Virus protein VP39"/>
    <property type="match status" value="1"/>
</dbReference>
<gene>
    <name evidence="9" type="ORF">BKP64_18130</name>
</gene>
<keyword evidence="4 9" id="KW-0808">Transferase</keyword>
<evidence type="ECO:0000313" key="9">
    <source>
        <dbReference type="EMBL" id="AOY89927.1"/>
    </source>
</evidence>
<keyword evidence="3 9" id="KW-0489">Methyltransferase</keyword>
<dbReference type="GO" id="GO:0005737">
    <property type="term" value="C:cytoplasm"/>
    <property type="evidence" value="ECO:0007669"/>
    <property type="project" value="TreeGrafter"/>
</dbReference>
<proteinExistence type="inferred from homology"/>
<dbReference type="EC" id="2.1.1.72" evidence="2"/>
<evidence type="ECO:0000256" key="3">
    <source>
        <dbReference type="ARBA" id="ARBA00022603"/>
    </source>
</evidence>
<comment type="similarity">
    <text evidence="1">Belongs to the N(4)/N(6)-methyltransferase family.</text>
</comment>
<evidence type="ECO:0000256" key="1">
    <source>
        <dbReference type="ARBA" id="ARBA00006594"/>
    </source>
</evidence>
<dbReference type="RefSeq" id="WP_070973170.1">
    <property type="nucleotide sequence ID" value="NZ_CP017715.1"/>
</dbReference>
<dbReference type="PANTHER" id="PTHR13370:SF16">
    <property type="entry name" value="SITE-SPECIFIC DNA-METHYLTRANSFERASE (ADENINE-SPECIFIC)"/>
    <property type="match status" value="1"/>
</dbReference>
<dbReference type="InterPro" id="IPR002295">
    <property type="entry name" value="N4/N6-MTase_EcoPI_Mod-like"/>
</dbReference>
<dbReference type="InterPro" id="IPR029063">
    <property type="entry name" value="SAM-dependent_MTases_sf"/>
</dbReference>
<dbReference type="KEGG" id="msq:BKP64_18130"/>
<accession>A0A1D9GQL3</accession>
<reference evidence="9 10" key="1">
    <citation type="submission" date="2016-10" db="EMBL/GenBank/DDBJ databases">
        <title>Marinobacter salinus sp. nov., a moderately halophilic bacterium isolated from a tidal flat environment.</title>
        <authorList>
            <person name="Park S.-J."/>
        </authorList>
    </citation>
    <scope>NUCLEOTIDE SEQUENCE [LARGE SCALE GENOMIC DNA]</scope>
    <source>
        <strain evidence="9 10">Hb8</strain>
    </source>
</reference>
<dbReference type="AlphaFoldDB" id="A0A1D9GQL3"/>
<evidence type="ECO:0000256" key="7">
    <source>
        <dbReference type="SAM" id="MobiDB-lite"/>
    </source>
</evidence>
<dbReference type="GO" id="GO:0032259">
    <property type="term" value="P:methylation"/>
    <property type="evidence" value="ECO:0007669"/>
    <property type="project" value="UniProtKB-KW"/>
</dbReference>
<dbReference type="GO" id="GO:0008170">
    <property type="term" value="F:N-methyltransferase activity"/>
    <property type="evidence" value="ECO:0007669"/>
    <property type="project" value="InterPro"/>
</dbReference>
<keyword evidence="10" id="KW-1185">Reference proteome</keyword>
<dbReference type="SUPFAM" id="SSF53335">
    <property type="entry name" value="S-adenosyl-L-methionine-dependent methyltransferases"/>
    <property type="match status" value="1"/>
</dbReference>
<dbReference type="InterPro" id="IPR002941">
    <property type="entry name" value="DNA_methylase_N4/N6"/>
</dbReference>
<dbReference type="PRINTS" id="PR00506">
    <property type="entry name" value="D21N6MTFRASE"/>
</dbReference>
<feature type="region of interest" description="Disordered" evidence="7">
    <location>
        <begin position="93"/>
        <end position="148"/>
    </location>
</feature>
<dbReference type="PROSITE" id="PS00092">
    <property type="entry name" value="N6_MTASE"/>
    <property type="match status" value="1"/>
</dbReference>
<feature type="domain" description="DNA methylase N-4/N-6" evidence="8">
    <location>
        <begin position="348"/>
        <end position="671"/>
    </location>
</feature>
<dbReference type="InterPro" id="IPR002052">
    <property type="entry name" value="DNA_methylase_N6_adenine_CS"/>
</dbReference>
<evidence type="ECO:0000259" key="8">
    <source>
        <dbReference type="Pfam" id="PF01555"/>
    </source>
</evidence>
<evidence type="ECO:0000256" key="5">
    <source>
        <dbReference type="ARBA" id="ARBA00022691"/>
    </source>
</evidence>
<dbReference type="STRING" id="1874317.BKP64_18130"/>
<evidence type="ECO:0000256" key="6">
    <source>
        <dbReference type="ARBA" id="ARBA00047942"/>
    </source>
</evidence>
<organism evidence="9 10">
    <name type="scientific">Marinobacter salinus</name>
    <dbReference type="NCBI Taxonomy" id="1874317"/>
    <lineage>
        <taxon>Bacteria</taxon>
        <taxon>Pseudomonadati</taxon>
        <taxon>Pseudomonadota</taxon>
        <taxon>Gammaproteobacteria</taxon>
        <taxon>Pseudomonadales</taxon>
        <taxon>Marinobacteraceae</taxon>
        <taxon>Marinobacter</taxon>
    </lineage>
</organism>
<sequence>MSTNIEQIKSLLLSLLPKDGSTVGNLSLKEQLRTQHQLVISDEEFDAARQSLLTEGGIGKGRGRGGATYLNQASAAEQSAPAGFELQAQVAPSQEDLTFGEKQKPARPQTNRQPGKKRGEHNQVLSYRYDEKRKNNPHVGMVDTHSDGVEQKTTWQYDPHLSPELQFDPTRSRVEDLIEDALQAREVEAKQAKDDLLTWLDHALAADNEQAVREVVSNLRKRVADKEFLERERDDLAELKRMQAPYLNWSGKAERTSFEVDTVSLHVHERIDPATILAAVQKKIKDAKGKASPALQSDLFHAPFENLPLRDAIDFYKHERDWANRMIAGDSLLVMNSLLQKEGMAEQVQMIYIDPPYGIKYGSNFQPFVNKREVKDRDDQDLTQEPEMIKAFRDTWELGIHSYLTYLRDRLLLSRELLASSGSVFVQISDENLHHVRELLDEVMGPENFVSVITFTKTSSATSDRLAAVSDYIVWYAKDLPKMKYNQLYFDKEIGGKGATGYTSVQLPSGERVRGENAKKNANKGKWLTFDNLTSQRPPGNFPVELSGIVSTPRTGYWKTGQEGMPRLIKANRVALIGNTLRYVRFLSDFPVYPINNLWSDTGVAGFAADKSYVVETSAKVIERCLLMVTNPGDLILDPTCGSGTSAFVAEKWGRRWITCDTSRVAITLAKQRLMTASFDYYELKYPQEGLKGGFVYKIAAHIGLKAIANNPEIDDAYNSMHPSVERHLNGINAALKGSNVSFRVAGGVRSGKNLVFSKSAVDEYELPNGDLAKSNELLEWEVPFSLPDDWPKATESSFRSFHTAKSSMQARIDESIASHSEQEVLYDQPQISKDKLRITGPFTVEAVPFATVLGLDETDQTAEGDVTLARSGVTSIQAQWREELLKAGIRGKGGQQIKMQDLETLPGAHYIHAVGTIADTGDRVAVSFGPEHVALEQRQVEIAMREAGDLFPLPKMLVFCAFNFDPEAAKDIDNIRGIPALKVHMNTDLLTEDLKKGRASNQSFWLMGQPDIEVHDHKGGKLQVEVHGFDYFDTKTGELKSGGKKNIAMWQLDTDYDNRSLFARQIFFPMAGKKDGWYKLKKDIRAELNEDLLDQFHGTKSIPFEPGDNRCIAVKIVDDRGIESLKVIRLN</sequence>
<comment type="catalytic activity">
    <reaction evidence="6">
        <text>a 2'-deoxyadenosine in DNA + S-adenosyl-L-methionine = an N(6)-methyl-2'-deoxyadenosine in DNA + S-adenosyl-L-homocysteine + H(+)</text>
        <dbReference type="Rhea" id="RHEA:15197"/>
        <dbReference type="Rhea" id="RHEA-COMP:12418"/>
        <dbReference type="Rhea" id="RHEA-COMP:12419"/>
        <dbReference type="ChEBI" id="CHEBI:15378"/>
        <dbReference type="ChEBI" id="CHEBI:57856"/>
        <dbReference type="ChEBI" id="CHEBI:59789"/>
        <dbReference type="ChEBI" id="CHEBI:90615"/>
        <dbReference type="ChEBI" id="CHEBI:90616"/>
        <dbReference type="EC" id="2.1.1.72"/>
    </reaction>
</comment>
<dbReference type="GO" id="GO:0003677">
    <property type="term" value="F:DNA binding"/>
    <property type="evidence" value="ECO:0007669"/>
    <property type="project" value="InterPro"/>
</dbReference>
<dbReference type="EMBL" id="CP017715">
    <property type="protein sequence ID" value="AOY89927.1"/>
    <property type="molecule type" value="Genomic_DNA"/>
</dbReference>
<evidence type="ECO:0000256" key="4">
    <source>
        <dbReference type="ARBA" id="ARBA00022679"/>
    </source>
</evidence>
<dbReference type="GO" id="GO:0009007">
    <property type="term" value="F:site-specific DNA-methyltransferase (adenine-specific) activity"/>
    <property type="evidence" value="ECO:0007669"/>
    <property type="project" value="UniProtKB-EC"/>
</dbReference>
<dbReference type="PANTHER" id="PTHR13370">
    <property type="entry name" value="RNA METHYLASE-RELATED"/>
    <property type="match status" value="1"/>
</dbReference>
<protein>
    <recommendedName>
        <fullName evidence="2">site-specific DNA-methyltransferase (adenine-specific)</fullName>
        <ecNumber evidence="2">2.1.1.72</ecNumber>
    </recommendedName>
</protein>
<evidence type="ECO:0000313" key="10">
    <source>
        <dbReference type="Proteomes" id="UP000177445"/>
    </source>
</evidence>
<keyword evidence="5" id="KW-0949">S-adenosyl-L-methionine</keyword>
<dbReference type="REBASE" id="162650">
    <property type="entry name" value="M.MspHb8ORF18130P"/>
</dbReference>
<dbReference type="OrthoDB" id="9816043at2"/>
<dbReference type="Proteomes" id="UP000177445">
    <property type="component" value="Chromosome"/>
</dbReference>
<evidence type="ECO:0000256" key="2">
    <source>
        <dbReference type="ARBA" id="ARBA00011900"/>
    </source>
</evidence>
<dbReference type="Pfam" id="PF01555">
    <property type="entry name" value="N6_N4_Mtase"/>
    <property type="match status" value="1"/>
</dbReference>
<name>A0A1D9GQL3_9GAMM</name>